<reference evidence="2" key="1">
    <citation type="submission" date="2021-02" db="EMBL/GenBank/DDBJ databases">
        <authorList>
            <person name="Nowell W R."/>
        </authorList>
    </citation>
    <scope>NUCLEOTIDE SEQUENCE</scope>
</reference>
<name>A0A8S2S7P2_9BILA</name>
<proteinExistence type="predicted"/>
<evidence type="ECO:0000313" key="3">
    <source>
        <dbReference type="Proteomes" id="UP000676336"/>
    </source>
</evidence>
<dbReference type="Proteomes" id="UP000676336">
    <property type="component" value="Unassembled WGS sequence"/>
</dbReference>
<dbReference type="AlphaFoldDB" id="A0A8S2S7P2"/>
<protein>
    <submittedName>
        <fullName evidence="2">Uncharacterized protein</fullName>
    </submittedName>
</protein>
<accession>A0A8S2S7P2</accession>
<gene>
    <name evidence="2" type="ORF">SMN809_LOCUS21999</name>
</gene>
<dbReference type="EMBL" id="CAJOBI010018958">
    <property type="protein sequence ID" value="CAF4203591.1"/>
    <property type="molecule type" value="Genomic_DNA"/>
</dbReference>
<feature type="region of interest" description="Disordered" evidence="1">
    <location>
        <begin position="1"/>
        <end position="26"/>
    </location>
</feature>
<evidence type="ECO:0000256" key="1">
    <source>
        <dbReference type="SAM" id="MobiDB-lite"/>
    </source>
</evidence>
<organism evidence="2 3">
    <name type="scientific">Rotaria magnacalcarata</name>
    <dbReference type="NCBI Taxonomy" id="392030"/>
    <lineage>
        <taxon>Eukaryota</taxon>
        <taxon>Metazoa</taxon>
        <taxon>Spiralia</taxon>
        <taxon>Gnathifera</taxon>
        <taxon>Rotifera</taxon>
        <taxon>Eurotatoria</taxon>
        <taxon>Bdelloidea</taxon>
        <taxon>Philodinida</taxon>
        <taxon>Philodinidae</taxon>
        <taxon>Rotaria</taxon>
    </lineage>
</organism>
<sequence>MYAPNGNGDSSGTSGDPSSSLNGGNSNSGLVGLDDLSTSLNDSDLYVPQIIHSLSFSSLEIPSMIFFFSI</sequence>
<comment type="caution">
    <text evidence="2">The sequence shown here is derived from an EMBL/GenBank/DDBJ whole genome shotgun (WGS) entry which is preliminary data.</text>
</comment>
<evidence type="ECO:0000313" key="2">
    <source>
        <dbReference type="EMBL" id="CAF4203591.1"/>
    </source>
</evidence>